<organism evidence="11 12">
    <name type="scientific">Kushneria sinocarnis</name>
    <dbReference type="NCBI Taxonomy" id="595502"/>
    <lineage>
        <taxon>Bacteria</taxon>
        <taxon>Pseudomonadati</taxon>
        <taxon>Pseudomonadota</taxon>
        <taxon>Gammaproteobacteria</taxon>
        <taxon>Oceanospirillales</taxon>
        <taxon>Halomonadaceae</taxon>
        <taxon>Kushneria</taxon>
    </lineage>
</organism>
<reference evidence="11 12" key="1">
    <citation type="submission" date="2018-10" db="EMBL/GenBank/DDBJ databases">
        <title>Genomic Encyclopedia of Type Strains, Phase IV (KMG-IV): sequencing the most valuable type-strain genomes for metagenomic binning, comparative biology and taxonomic classification.</title>
        <authorList>
            <person name="Goeker M."/>
        </authorList>
    </citation>
    <scope>NUCLEOTIDE SEQUENCE [LARGE SCALE GENOMIC DNA]</scope>
    <source>
        <strain evidence="11 12">DSM 23229</strain>
    </source>
</reference>
<dbReference type="EMBL" id="RBIN01000003">
    <property type="protein sequence ID" value="RKR06353.1"/>
    <property type="molecule type" value="Genomic_DNA"/>
</dbReference>
<comment type="subcellular location">
    <subcellularLocation>
        <location evidence="10">Cytoplasm</location>
    </subcellularLocation>
    <text evidence="10">Associated with the membrane possibly through PlsY.</text>
</comment>
<keyword evidence="4 10" id="KW-0808">Transferase</keyword>
<evidence type="ECO:0000256" key="9">
    <source>
        <dbReference type="ARBA" id="ARBA00046608"/>
    </source>
</evidence>
<dbReference type="SUPFAM" id="SSF53659">
    <property type="entry name" value="Isocitrate/Isopropylmalate dehydrogenase-like"/>
    <property type="match status" value="1"/>
</dbReference>
<dbReference type="GO" id="GO:0005737">
    <property type="term" value="C:cytoplasm"/>
    <property type="evidence" value="ECO:0007669"/>
    <property type="project" value="UniProtKB-SubCell"/>
</dbReference>
<dbReference type="EC" id="2.3.1.274" evidence="8 10"/>
<evidence type="ECO:0000313" key="12">
    <source>
        <dbReference type="Proteomes" id="UP000281975"/>
    </source>
</evidence>
<dbReference type="PANTHER" id="PTHR30100">
    <property type="entry name" value="FATTY ACID/PHOSPHOLIPID SYNTHESIS PROTEIN PLSX"/>
    <property type="match status" value="1"/>
</dbReference>
<dbReference type="Proteomes" id="UP000281975">
    <property type="component" value="Unassembled WGS sequence"/>
</dbReference>
<keyword evidence="7 10" id="KW-1208">Phospholipid metabolism</keyword>
<comment type="function">
    <text evidence="10">Catalyzes the reversible formation of acyl-phosphate (acyl-PO(4)) from acyl-[acyl-carrier-protein] (acyl-ACP). This enzyme utilizes acyl-ACP as fatty acyl donor, but not acyl-CoA.</text>
</comment>
<comment type="caution">
    <text evidence="11">The sequence shown here is derived from an EMBL/GenBank/DDBJ whole genome shotgun (WGS) entry which is preliminary data.</text>
</comment>
<comment type="pathway">
    <text evidence="10">Lipid metabolism; phospholipid metabolism.</text>
</comment>
<keyword evidence="12" id="KW-1185">Reference proteome</keyword>
<keyword evidence="3 10" id="KW-0444">Lipid biosynthesis</keyword>
<dbReference type="PANTHER" id="PTHR30100:SF1">
    <property type="entry name" value="PHOSPHATE ACYLTRANSFERASE"/>
    <property type="match status" value="1"/>
</dbReference>
<evidence type="ECO:0000256" key="5">
    <source>
        <dbReference type="ARBA" id="ARBA00023098"/>
    </source>
</evidence>
<accession>A0A420WYU8</accession>
<dbReference type="GO" id="GO:0043811">
    <property type="term" value="F:phosphate:acyl-[acyl carrier protein] acyltransferase activity"/>
    <property type="evidence" value="ECO:0007669"/>
    <property type="project" value="UniProtKB-UniRule"/>
</dbReference>
<sequence length="346" mass="36476">MRLAVDAMGGDFGPRATVRGSIEALAALPELEVLLYGARDQLEAQLGSLPRSCRNADIPERVTIVDAPLRLPDTLSPSRALRLPSLSSGSSLHAALQAVVDGRADGCVSAGATGVLMALARQQLGMIAGLSRPAISTAIPARGPGRCYLLDLGANVDTRPTHLLQFARIGAEMARAVDGVACPRVALLNVAVEPGRGERRIREADELLRRQHHAAFDYRGFVEGDGLFGGAIDVAVCDGMVGNIALKSGEALIELLVERLSACFQHSWRSRLASLLARPALSRFRREFDPVRYNGASLLGLQRTVVKSHGSADAHGFGWAIRRAHHEIAGQLSAGLAAALATGAAG</sequence>
<dbReference type="PIRSF" id="PIRSF002465">
    <property type="entry name" value="Phsphlp_syn_PlsX"/>
    <property type="match status" value="1"/>
</dbReference>
<keyword evidence="6 10" id="KW-0594">Phospholipid biosynthesis</keyword>
<dbReference type="GO" id="GO:0008654">
    <property type="term" value="P:phospholipid biosynthetic process"/>
    <property type="evidence" value="ECO:0007669"/>
    <property type="project" value="UniProtKB-KW"/>
</dbReference>
<comment type="similarity">
    <text evidence="10">Belongs to the PlsX family.</text>
</comment>
<keyword evidence="5 10" id="KW-0443">Lipid metabolism</keyword>
<dbReference type="NCBIfam" id="TIGR00182">
    <property type="entry name" value="plsX"/>
    <property type="match status" value="1"/>
</dbReference>
<gene>
    <name evidence="10" type="primary">plsX</name>
    <name evidence="11" type="ORF">C7446_1295</name>
</gene>
<comment type="catalytic activity">
    <reaction evidence="1 10">
        <text>a fatty acyl-[ACP] + phosphate = an acyl phosphate + holo-[ACP]</text>
        <dbReference type="Rhea" id="RHEA:42292"/>
        <dbReference type="Rhea" id="RHEA-COMP:9685"/>
        <dbReference type="Rhea" id="RHEA-COMP:14125"/>
        <dbReference type="ChEBI" id="CHEBI:43474"/>
        <dbReference type="ChEBI" id="CHEBI:59918"/>
        <dbReference type="ChEBI" id="CHEBI:64479"/>
        <dbReference type="ChEBI" id="CHEBI:138651"/>
        <dbReference type="EC" id="2.3.1.274"/>
    </reaction>
</comment>
<dbReference type="OrthoDB" id="9806408at2"/>
<dbReference type="GO" id="GO:0006633">
    <property type="term" value="P:fatty acid biosynthetic process"/>
    <property type="evidence" value="ECO:0007669"/>
    <property type="project" value="UniProtKB-UniRule"/>
</dbReference>
<proteinExistence type="inferred from homology"/>
<evidence type="ECO:0000256" key="6">
    <source>
        <dbReference type="ARBA" id="ARBA00023209"/>
    </source>
</evidence>
<dbReference type="InterPro" id="IPR003664">
    <property type="entry name" value="FA_synthesis"/>
</dbReference>
<evidence type="ECO:0000256" key="8">
    <source>
        <dbReference type="ARBA" id="ARBA00024069"/>
    </source>
</evidence>
<evidence type="ECO:0000256" key="10">
    <source>
        <dbReference type="HAMAP-Rule" id="MF_00019"/>
    </source>
</evidence>
<dbReference type="Gene3D" id="3.40.718.10">
    <property type="entry name" value="Isopropylmalate Dehydrogenase"/>
    <property type="match status" value="1"/>
</dbReference>
<evidence type="ECO:0000256" key="1">
    <source>
        <dbReference type="ARBA" id="ARBA00001232"/>
    </source>
</evidence>
<keyword evidence="2 10" id="KW-0963">Cytoplasm</keyword>
<dbReference type="RefSeq" id="WP_121172264.1">
    <property type="nucleotide sequence ID" value="NZ_RBIN01000003.1"/>
</dbReference>
<dbReference type="HAMAP" id="MF_00019">
    <property type="entry name" value="PlsX"/>
    <property type="match status" value="1"/>
</dbReference>
<evidence type="ECO:0000256" key="4">
    <source>
        <dbReference type="ARBA" id="ARBA00022679"/>
    </source>
</evidence>
<dbReference type="UniPathway" id="UPA00085"/>
<evidence type="ECO:0000256" key="7">
    <source>
        <dbReference type="ARBA" id="ARBA00023264"/>
    </source>
</evidence>
<evidence type="ECO:0000313" key="11">
    <source>
        <dbReference type="EMBL" id="RKR06353.1"/>
    </source>
</evidence>
<dbReference type="InterPro" id="IPR012281">
    <property type="entry name" value="Phospholipid_synth_PlsX-like"/>
</dbReference>
<protein>
    <recommendedName>
        <fullName evidence="8 10">Phosphate acyltransferase</fullName>
        <ecNumber evidence="8 10">2.3.1.274</ecNumber>
    </recommendedName>
    <alternativeName>
        <fullName evidence="10">Acyl-ACP phosphotransacylase</fullName>
    </alternativeName>
    <alternativeName>
        <fullName evidence="10">Acyl-[acyl-carrier-protein]--phosphate acyltransferase</fullName>
    </alternativeName>
    <alternativeName>
        <fullName evidence="10">Phosphate-acyl-ACP acyltransferase</fullName>
    </alternativeName>
</protein>
<evidence type="ECO:0000256" key="2">
    <source>
        <dbReference type="ARBA" id="ARBA00022490"/>
    </source>
</evidence>
<dbReference type="AlphaFoldDB" id="A0A420WYU8"/>
<evidence type="ECO:0000256" key="3">
    <source>
        <dbReference type="ARBA" id="ARBA00022516"/>
    </source>
</evidence>
<name>A0A420WYU8_9GAMM</name>
<dbReference type="Pfam" id="PF02504">
    <property type="entry name" value="FA_synthesis"/>
    <property type="match status" value="1"/>
</dbReference>
<comment type="subunit">
    <text evidence="9 10">Homodimer. Probably interacts with PlsY.</text>
</comment>
<keyword evidence="11" id="KW-0012">Acyltransferase</keyword>